<dbReference type="EMBL" id="CAWYQH010000141">
    <property type="protein sequence ID" value="CAK8694570.1"/>
    <property type="molecule type" value="Genomic_DNA"/>
</dbReference>
<gene>
    <name evidence="11" type="ORF">CVLEPA_LOCUS27932</name>
</gene>
<evidence type="ECO:0000256" key="8">
    <source>
        <dbReference type="PROSITE-ProRule" id="PRU00175"/>
    </source>
</evidence>
<evidence type="ECO:0000256" key="9">
    <source>
        <dbReference type="SAM" id="MobiDB-lite"/>
    </source>
</evidence>
<dbReference type="Proteomes" id="UP001642483">
    <property type="component" value="Unassembled WGS sequence"/>
</dbReference>
<keyword evidence="5 8" id="KW-0863">Zinc-finger</keyword>
<reference evidence="11 12" key="1">
    <citation type="submission" date="2024-02" db="EMBL/GenBank/DDBJ databases">
        <authorList>
            <person name="Daric V."/>
            <person name="Darras S."/>
        </authorList>
    </citation>
    <scope>NUCLEOTIDE SEQUENCE [LARGE SCALE GENOMIC DNA]</scope>
</reference>
<dbReference type="PROSITE" id="PS50089">
    <property type="entry name" value="ZF_RING_2"/>
    <property type="match status" value="1"/>
</dbReference>
<dbReference type="PANTHER" id="PTHR45931">
    <property type="entry name" value="SI:CH211-59O9.10"/>
    <property type="match status" value="1"/>
</dbReference>
<dbReference type="Gene3D" id="3.30.40.10">
    <property type="entry name" value="Zinc/RING finger domain, C3HC4 (zinc finger)"/>
    <property type="match status" value="1"/>
</dbReference>
<protein>
    <recommendedName>
        <fullName evidence="2">RING-type E3 ubiquitin transferase</fullName>
        <ecNumber evidence="2">2.3.2.27</ecNumber>
    </recommendedName>
</protein>
<evidence type="ECO:0000256" key="2">
    <source>
        <dbReference type="ARBA" id="ARBA00012483"/>
    </source>
</evidence>
<feature type="region of interest" description="Disordered" evidence="9">
    <location>
        <begin position="39"/>
        <end position="72"/>
    </location>
</feature>
<evidence type="ECO:0000256" key="6">
    <source>
        <dbReference type="ARBA" id="ARBA00022786"/>
    </source>
</evidence>
<dbReference type="SMART" id="SM00184">
    <property type="entry name" value="RING"/>
    <property type="match status" value="1"/>
</dbReference>
<feature type="domain" description="RING-type" evidence="10">
    <location>
        <begin position="228"/>
        <end position="269"/>
    </location>
</feature>
<feature type="region of interest" description="Disordered" evidence="9">
    <location>
        <begin position="276"/>
        <end position="308"/>
    </location>
</feature>
<feature type="compositionally biased region" description="Low complexity" evidence="9">
    <location>
        <begin position="277"/>
        <end position="300"/>
    </location>
</feature>
<feature type="compositionally biased region" description="Acidic residues" evidence="9">
    <location>
        <begin position="39"/>
        <end position="49"/>
    </location>
</feature>
<keyword evidence="3" id="KW-0808">Transferase</keyword>
<feature type="compositionally biased region" description="Low complexity" evidence="9">
    <location>
        <begin position="120"/>
        <end position="131"/>
    </location>
</feature>
<dbReference type="Pfam" id="PF14369">
    <property type="entry name" value="Zn_ribbon_19"/>
    <property type="match status" value="1"/>
</dbReference>
<feature type="compositionally biased region" description="Polar residues" evidence="9">
    <location>
        <begin position="54"/>
        <end position="72"/>
    </location>
</feature>
<evidence type="ECO:0000256" key="7">
    <source>
        <dbReference type="ARBA" id="ARBA00022833"/>
    </source>
</evidence>
<dbReference type="EC" id="2.3.2.27" evidence="2"/>
<keyword evidence="7" id="KW-0862">Zinc</keyword>
<accession>A0ABP0GSQ1</accession>
<dbReference type="SUPFAM" id="SSF57850">
    <property type="entry name" value="RING/U-box"/>
    <property type="match status" value="1"/>
</dbReference>
<evidence type="ECO:0000256" key="4">
    <source>
        <dbReference type="ARBA" id="ARBA00022723"/>
    </source>
</evidence>
<proteinExistence type="predicted"/>
<organism evidence="11 12">
    <name type="scientific">Clavelina lepadiformis</name>
    <name type="common">Light-bulb sea squirt</name>
    <name type="synonym">Ascidia lepadiformis</name>
    <dbReference type="NCBI Taxonomy" id="159417"/>
    <lineage>
        <taxon>Eukaryota</taxon>
        <taxon>Metazoa</taxon>
        <taxon>Chordata</taxon>
        <taxon>Tunicata</taxon>
        <taxon>Ascidiacea</taxon>
        <taxon>Aplousobranchia</taxon>
        <taxon>Clavelinidae</taxon>
        <taxon>Clavelina</taxon>
    </lineage>
</organism>
<dbReference type="InterPro" id="IPR001841">
    <property type="entry name" value="Znf_RING"/>
</dbReference>
<name>A0ABP0GSQ1_CLALP</name>
<dbReference type="InterPro" id="IPR039525">
    <property type="entry name" value="RNF126-like_zinc-ribbon"/>
</dbReference>
<dbReference type="InterPro" id="IPR051834">
    <property type="entry name" value="RING_finger_E3_ligase"/>
</dbReference>
<dbReference type="PANTHER" id="PTHR45931:SF3">
    <property type="entry name" value="RING ZINC FINGER-CONTAINING PROTEIN"/>
    <property type="match status" value="1"/>
</dbReference>
<keyword evidence="12" id="KW-1185">Reference proteome</keyword>
<sequence>MASTSLLYYCHSCDRRISPITDDFICPNCRGGFVEFVEDEEDTSEEEPSEVTRDTQNGSSRDQAPQSEAQSSMANPFSILQLFQGLDSRNQLPNFVVRNSRSNDEAGSSSAPYDLRSRNRPSSGSSRGPNSRGEDMLIADVMQRVLGGFDPTFFHISLGGGGPGSLNFMQLHGNSGDYAWGPNGLDNVISQLLGQLENAGPPPASKQAIENLPTQEITQKDVDVKKECSVCMDPFKLSDTVKKLPCEHFFHIPCIDPWLELHNTCPICRKYVDEESCSGQSSSSSSNGAGSSNNSFSFFSTGPDVNRS</sequence>
<evidence type="ECO:0000256" key="5">
    <source>
        <dbReference type="ARBA" id="ARBA00022771"/>
    </source>
</evidence>
<evidence type="ECO:0000256" key="1">
    <source>
        <dbReference type="ARBA" id="ARBA00000900"/>
    </source>
</evidence>
<comment type="caution">
    <text evidence="11">The sequence shown here is derived from an EMBL/GenBank/DDBJ whole genome shotgun (WGS) entry which is preliminary data.</text>
</comment>
<feature type="region of interest" description="Disordered" evidence="9">
    <location>
        <begin position="96"/>
        <end position="134"/>
    </location>
</feature>
<dbReference type="Pfam" id="PF13639">
    <property type="entry name" value="zf-RING_2"/>
    <property type="match status" value="1"/>
</dbReference>
<evidence type="ECO:0000256" key="3">
    <source>
        <dbReference type="ARBA" id="ARBA00022679"/>
    </source>
</evidence>
<evidence type="ECO:0000313" key="11">
    <source>
        <dbReference type="EMBL" id="CAK8694570.1"/>
    </source>
</evidence>
<keyword evidence="6" id="KW-0833">Ubl conjugation pathway</keyword>
<keyword evidence="4" id="KW-0479">Metal-binding</keyword>
<dbReference type="InterPro" id="IPR013083">
    <property type="entry name" value="Znf_RING/FYVE/PHD"/>
</dbReference>
<comment type="catalytic activity">
    <reaction evidence="1">
        <text>S-ubiquitinyl-[E2 ubiquitin-conjugating enzyme]-L-cysteine + [acceptor protein]-L-lysine = [E2 ubiquitin-conjugating enzyme]-L-cysteine + N(6)-ubiquitinyl-[acceptor protein]-L-lysine.</text>
        <dbReference type="EC" id="2.3.2.27"/>
    </reaction>
</comment>
<feature type="compositionally biased region" description="Polar residues" evidence="9">
    <location>
        <begin position="96"/>
        <end position="111"/>
    </location>
</feature>
<evidence type="ECO:0000313" key="12">
    <source>
        <dbReference type="Proteomes" id="UP001642483"/>
    </source>
</evidence>
<evidence type="ECO:0000259" key="10">
    <source>
        <dbReference type="PROSITE" id="PS50089"/>
    </source>
</evidence>